<name>A0ABV8IF69_9ACTN</name>
<keyword evidence="2" id="KW-0812">Transmembrane</keyword>
<feature type="transmembrane region" description="Helical" evidence="2">
    <location>
        <begin position="539"/>
        <end position="559"/>
    </location>
</feature>
<feature type="compositionally biased region" description="Gly residues" evidence="1">
    <location>
        <begin position="622"/>
        <end position="638"/>
    </location>
</feature>
<dbReference type="EMBL" id="JBHSBM010000036">
    <property type="protein sequence ID" value="MFC4061796.1"/>
    <property type="molecule type" value="Genomic_DNA"/>
</dbReference>
<organism evidence="3 4">
    <name type="scientific">Planomonospora corallina</name>
    <dbReference type="NCBI Taxonomy" id="1806052"/>
    <lineage>
        <taxon>Bacteria</taxon>
        <taxon>Bacillati</taxon>
        <taxon>Actinomycetota</taxon>
        <taxon>Actinomycetes</taxon>
        <taxon>Streptosporangiales</taxon>
        <taxon>Streptosporangiaceae</taxon>
        <taxon>Planomonospora</taxon>
    </lineage>
</organism>
<feature type="region of interest" description="Disordered" evidence="1">
    <location>
        <begin position="619"/>
        <end position="646"/>
    </location>
</feature>
<accession>A0ABV8IF69</accession>
<dbReference type="Proteomes" id="UP001595850">
    <property type="component" value="Unassembled WGS sequence"/>
</dbReference>
<protein>
    <submittedName>
        <fullName evidence="3">Uncharacterized protein</fullName>
    </submittedName>
</protein>
<dbReference type="RefSeq" id="WP_377292316.1">
    <property type="nucleotide sequence ID" value="NZ_JBHSBM010000036.1"/>
</dbReference>
<gene>
    <name evidence="3" type="ORF">ACFOWE_26130</name>
</gene>
<comment type="caution">
    <text evidence="3">The sequence shown here is derived from an EMBL/GenBank/DDBJ whole genome shotgun (WGS) entry which is preliminary data.</text>
</comment>
<reference evidence="4" key="1">
    <citation type="journal article" date="2019" name="Int. J. Syst. Evol. Microbiol.">
        <title>The Global Catalogue of Microorganisms (GCM) 10K type strain sequencing project: providing services to taxonomists for standard genome sequencing and annotation.</title>
        <authorList>
            <consortium name="The Broad Institute Genomics Platform"/>
            <consortium name="The Broad Institute Genome Sequencing Center for Infectious Disease"/>
            <person name="Wu L."/>
            <person name="Ma J."/>
        </authorList>
    </citation>
    <scope>NUCLEOTIDE SEQUENCE [LARGE SCALE GENOMIC DNA]</scope>
    <source>
        <strain evidence="4">TBRC 4489</strain>
    </source>
</reference>
<evidence type="ECO:0000313" key="3">
    <source>
        <dbReference type="EMBL" id="MFC4061796.1"/>
    </source>
</evidence>
<keyword evidence="4" id="KW-1185">Reference proteome</keyword>
<evidence type="ECO:0000256" key="1">
    <source>
        <dbReference type="SAM" id="MobiDB-lite"/>
    </source>
</evidence>
<sequence length="772" mass="85511">MDELALRQLVYLVTDWREWRVVPDDRESDLEGMVRALLDPGQEVAGRTWLAASEGDALATAGWTSGAGAVDVLAGYRRRVDAVARGGPGAEPAPDRDHRLYVLLDPERAEALLRPEDTAAADRARTPPGAGQDAPPARAFWVLLDVRFLNGDGRPVIHLSFSFWAVEPPWQPARNGGPLAFRNGGLFPGRSASVPGRELSAVRHLFQSRAPAARALVDRHFRAAGARSWNRGYGAPEFWVATPSSAQKRSAADHWAQPRLMDGLAGLFLGCGPKDNVVAAGVLRGRVPAAGERGSEALTLRRFPRELGRPVYLLLPGPDSVGRAREPAFRHVIAALVEVEAMAADRTHRIGTHLEIWRRHVEVYDHAVRSAGMLWDGVALHLPVRTGRSLQRAHHAVELIHQTLLQGMADLATLVGHVDEQAARAEKLPHTLDDRMKECFTERPLLSGRGDVCAAITGSHRVRRLHRIAPAVAADAKRVTEQYKDLLQSMAHAFDERRVRELEVLQRAEWTLSWAVAGFAVFAFLDFVAELKPKAAGGWVWWVSWGIVAVMAAVMAWIVSYSRRVRRIGSVRFRRFHDLLVSFLRESSSLQLGRFAAEGGGDWEERDRRLAERFAELWDGSAGNGTPPGGPSAPGGASGRRWRPRRPHEADLEELTGEIEAWIPHILLLTERARMLQNYRLPRLTILYRYCVRLPSRWTMRHLTPVPEIEFRLVMENAGYRPDDADRIDRAVAGLIGGAEGEAVRDARELLRGVEEVLGRHPPAPNGAAAID</sequence>
<keyword evidence="2" id="KW-1133">Transmembrane helix</keyword>
<evidence type="ECO:0000313" key="4">
    <source>
        <dbReference type="Proteomes" id="UP001595850"/>
    </source>
</evidence>
<feature type="transmembrane region" description="Helical" evidence="2">
    <location>
        <begin position="508"/>
        <end position="527"/>
    </location>
</feature>
<evidence type="ECO:0000256" key="2">
    <source>
        <dbReference type="SAM" id="Phobius"/>
    </source>
</evidence>
<keyword evidence="2" id="KW-0472">Membrane</keyword>
<proteinExistence type="predicted"/>